<evidence type="ECO:0000256" key="1">
    <source>
        <dbReference type="SAM" id="MobiDB-lite"/>
    </source>
</evidence>
<accession>A0A0V1C8I6</accession>
<sequence>MELWHVPFNEHWAVLDKNARHVVTLLLLIRDRRFCRTLHFLHIFLVFRLHTLQRPCGPVPRIWFTPSKRMSGNCDIESDAALGVAARSDCSKLRTTCRRNSRWLSGLSSMKQCIRQAATIATFTALINKGQYHFLLLIVGRYAAASLSRRQLSNHPRLISTNAIEHFCDEVACSYFIDSEEPLIQKKCRILSVSKILILTDRSIFHEVPGSWYHKKCSRLAGSKEDYGSALRVASVLLLLVCKVFCDVSSMESVKTEEGEAKPAEASRDGRAGKLTSPHRPFVA</sequence>
<evidence type="ECO:0000313" key="3">
    <source>
        <dbReference type="Proteomes" id="UP000054653"/>
    </source>
</evidence>
<comment type="caution">
    <text evidence="2">The sequence shown here is derived from an EMBL/GenBank/DDBJ whole genome shotgun (WGS) entry which is preliminary data.</text>
</comment>
<keyword evidence="3" id="KW-1185">Reference proteome</keyword>
<organism evidence="2 3">
    <name type="scientific">Trichinella britovi</name>
    <name type="common">Parasitic roundworm</name>
    <dbReference type="NCBI Taxonomy" id="45882"/>
    <lineage>
        <taxon>Eukaryota</taxon>
        <taxon>Metazoa</taxon>
        <taxon>Ecdysozoa</taxon>
        <taxon>Nematoda</taxon>
        <taxon>Enoplea</taxon>
        <taxon>Dorylaimia</taxon>
        <taxon>Trichinellida</taxon>
        <taxon>Trichinellidae</taxon>
        <taxon>Trichinella</taxon>
    </lineage>
</organism>
<evidence type="ECO:0000313" key="2">
    <source>
        <dbReference type="EMBL" id="KRY45636.1"/>
    </source>
</evidence>
<dbReference type="EMBL" id="JYDI01000342">
    <property type="protein sequence ID" value="KRY45636.1"/>
    <property type="molecule type" value="Genomic_DNA"/>
</dbReference>
<gene>
    <name evidence="2" type="ORF">T03_6786</name>
</gene>
<reference evidence="2 3" key="1">
    <citation type="submission" date="2015-01" db="EMBL/GenBank/DDBJ databases">
        <title>Evolution of Trichinella species and genotypes.</title>
        <authorList>
            <person name="Korhonen P.K."/>
            <person name="Edoardo P."/>
            <person name="Giuseppe L.R."/>
            <person name="Gasser R.B."/>
        </authorList>
    </citation>
    <scope>NUCLEOTIDE SEQUENCE [LARGE SCALE GENOMIC DNA]</scope>
    <source>
        <strain evidence="2">ISS120</strain>
    </source>
</reference>
<dbReference type="Proteomes" id="UP000054653">
    <property type="component" value="Unassembled WGS sequence"/>
</dbReference>
<dbReference type="AlphaFoldDB" id="A0A0V1C8I6"/>
<feature type="compositionally biased region" description="Basic and acidic residues" evidence="1">
    <location>
        <begin position="256"/>
        <end position="272"/>
    </location>
</feature>
<name>A0A0V1C8I6_TRIBR</name>
<proteinExistence type="predicted"/>
<feature type="region of interest" description="Disordered" evidence="1">
    <location>
        <begin position="256"/>
        <end position="284"/>
    </location>
</feature>
<protein>
    <submittedName>
        <fullName evidence="2">Uncharacterized protein</fullName>
    </submittedName>
</protein>